<evidence type="ECO:0000313" key="2">
    <source>
        <dbReference type="Proteomes" id="UP000749559"/>
    </source>
</evidence>
<feature type="non-terminal residue" evidence="1">
    <location>
        <position position="1"/>
    </location>
</feature>
<feature type="non-terminal residue" evidence="1">
    <location>
        <position position="108"/>
    </location>
</feature>
<proteinExistence type="predicted"/>
<dbReference type="EMBL" id="CAIIXF020000004">
    <property type="protein sequence ID" value="CAH1781013.1"/>
    <property type="molecule type" value="Genomic_DNA"/>
</dbReference>
<accession>A0A8J1UCP3</accession>
<gene>
    <name evidence="1" type="ORF">OFUS_LOCUS7635</name>
</gene>
<organism evidence="1 2">
    <name type="scientific">Owenia fusiformis</name>
    <name type="common">Polychaete worm</name>
    <dbReference type="NCBI Taxonomy" id="6347"/>
    <lineage>
        <taxon>Eukaryota</taxon>
        <taxon>Metazoa</taxon>
        <taxon>Spiralia</taxon>
        <taxon>Lophotrochozoa</taxon>
        <taxon>Annelida</taxon>
        <taxon>Polychaeta</taxon>
        <taxon>Sedentaria</taxon>
        <taxon>Canalipalpata</taxon>
        <taxon>Sabellida</taxon>
        <taxon>Oweniida</taxon>
        <taxon>Oweniidae</taxon>
        <taxon>Owenia</taxon>
    </lineage>
</organism>
<protein>
    <submittedName>
        <fullName evidence="1">Uncharacterized protein</fullName>
    </submittedName>
</protein>
<reference evidence="1" key="1">
    <citation type="submission" date="2022-03" db="EMBL/GenBank/DDBJ databases">
        <authorList>
            <person name="Martin C."/>
        </authorList>
    </citation>
    <scope>NUCLEOTIDE SEQUENCE</scope>
</reference>
<sequence>GDTEQREVFVDISAIKAAMRDATKATNDAKSDVIEEHCDVNIPYSNIEKFLIEPSPSNLKPCNPPSVSIATSDPTAIAKGTATTNNSVTITTRDVTPTNNVVTPTKTK</sequence>
<comment type="caution">
    <text evidence="1">The sequence shown here is derived from an EMBL/GenBank/DDBJ whole genome shotgun (WGS) entry which is preliminary data.</text>
</comment>
<name>A0A8J1UCP3_OWEFU</name>
<evidence type="ECO:0000313" key="1">
    <source>
        <dbReference type="EMBL" id="CAH1781013.1"/>
    </source>
</evidence>
<dbReference type="Proteomes" id="UP000749559">
    <property type="component" value="Unassembled WGS sequence"/>
</dbReference>
<dbReference type="AlphaFoldDB" id="A0A8J1UCP3"/>
<keyword evidence="2" id="KW-1185">Reference proteome</keyword>